<accession>A0A5P0YSN7</accession>
<dbReference type="InterPro" id="IPR029051">
    <property type="entry name" value="DUF4352"/>
</dbReference>
<keyword evidence="1 3" id="KW-0732">Signal</keyword>
<evidence type="ECO:0000256" key="1">
    <source>
        <dbReference type="ARBA" id="ARBA00022729"/>
    </source>
</evidence>
<name>A0A5P0YSN7_9ACTN</name>
<dbReference type="Proteomes" id="UP000517765">
    <property type="component" value="Unassembled WGS sequence"/>
</dbReference>
<proteinExistence type="predicted"/>
<organism evidence="6 7">
    <name type="scientific">Streptomyces alkaliterrae</name>
    <dbReference type="NCBI Taxonomy" id="2213162"/>
    <lineage>
        <taxon>Bacteria</taxon>
        <taxon>Bacillati</taxon>
        <taxon>Actinomycetota</taxon>
        <taxon>Actinomycetes</taxon>
        <taxon>Kitasatosporales</taxon>
        <taxon>Streptomycetaceae</taxon>
        <taxon>Streptomyces</taxon>
    </lineage>
</organism>
<evidence type="ECO:0000313" key="5">
    <source>
        <dbReference type="EMBL" id="MBB1257275.1"/>
    </source>
</evidence>
<feature type="domain" description="DUF4352" evidence="4">
    <location>
        <begin position="71"/>
        <end position="182"/>
    </location>
</feature>
<feature type="region of interest" description="Disordered" evidence="2">
    <location>
        <begin position="29"/>
        <end position="70"/>
    </location>
</feature>
<reference evidence="5" key="3">
    <citation type="journal article" name="Syst. Appl. Microbiol.">
        <title>Streptomyces alkaliterrae sp. nov., isolated from an alkaline soil, and emended descriptions of Streptomyces alkaliphilus, Streptomyces calidiresistens and Streptomyces durbertensis.</title>
        <authorList>
            <person name="Swiecimska M."/>
            <person name="Golinska P."/>
            <person name="Nouioui I."/>
            <person name="Wypij M."/>
            <person name="Rai M."/>
            <person name="Sangal V."/>
            <person name="Goodfellow M."/>
        </authorList>
    </citation>
    <scope>NUCLEOTIDE SEQUENCE</scope>
    <source>
        <strain evidence="5">OF8</strain>
    </source>
</reference>
<dbReference type="RefSeq" id="WP_143648868.1">
    <property type="nucleotide sequence ID" value="NZ_JABJXA010000001.1"/>
</dbReference>
<feature type="chain" id="PRO_5038243438" evidence="3">
    <location>
        <begin position="30"/>
        <end position="190"/>
    </location>
</feature>
<dbReference type="PROSITE" id="PS51257">
    <property type="entry name" value="PROKAR_LIPOPROTEIN"/>
    <property type="match status" value="1"/>
</dbReference>
<reference evidence="6 7" key="1">
    <citation type="submission" date="2019-10" db="EMBL/GenBank/DDBJ databases">
        <title>Streptomyces sp. nov., a novel actinobacterium isolated from alkaline environment.</title>
        <authorList>
            <person name="Golinska P."/>
        </authorList>
    </citation>
    <scope>NUCLEOTIDE SEQUENCE [LARGE SCALE GENOMIC DNA]</scope>
    <source>
        <strain evidence="6 7">OF1</strain>
    </source>
</reference>
<keyword evidence="7" id="KW-1185">Reference proteome</keyword>
<evidence type="ECO:0000313" key="6">
    <source>
        <dbReference type="EMBL" id="MQS03288.1"/>
    </source>
</evidence>
<evidence type="ECO:0000313" key="8">
    <source>
        <dbReference type="Proteomes" id="UP000517765"/>
    </source>
</evidence>
<dbReference type="Pfam" id="PF11611">
    <property type="entry name" value="DUF4352"/>
    <property type="match status" value="1"/>
</dbReference>
<feature type="signal peptide" evidence="3">
    <location>
        <begin position="1"/>
        <end position="29"/>
    </location>
</feature>
<feature type="compositionally biased region" description="Basic and acidic residues" evidence="2">
    <location>
        <begin position="47"/>
        <end position="58"/>
    </location>
</feature>
<dbReference type="InterPro" id="IPR029050">
    <property type="entry name" value="Immunoprotect_excell_Ig-like"/>
</dbReference>
<dbReference type="EMBL" id="VJYK02000156">
    <property type="protein sequence ID" value="MQS03288.1"/>
    <property type="molecule type" value="Genomic_DNA"/>
</dbReference>
<dbReference type="Gene3D" id="2.60.40.1240">
    <property type="match status" value="1"/>
</dbReference>
<evidence type="ECO:0000313" key="7">
    <source>
        <dbReference type="Proteomes" id="UP000320857"/>
    </source>
</evidence>
<protein>
    <submittedName>
        <fullName evidence="6">DUF4352 domain-containing protein</fullName>
    </submittedName>
</protein>
<dbReference type="OrthoDB" id="4335876at2"/>
<evidence type="ECO:0000256" key="3">
    <source>
        <dbReference type="SAM" id="SignalP"/>
    </source>
</evidence>
<dbReference type="EMBL" id="JABJXA010000001">
    <property type="protein sequence ID" value="MBB1257275.1"/>
    <property type="molecule type" value="Genomic_DNA"/>
</dbReference>
<comment type="caution">
    <text evidence="6">The sequence shown here is derived from an EMBL/GenBank/DDBJ whole genome shotgun (WGS) entry which is preliminary data.</text>
</comment>
<evidence type="ECO:0000256" key="2">
    <source>
        <dbReference type="SAM" id="MobiDB-lite"/>
    </source>
</evidence>
<dbReference type="AlphaFoldDB" id="A0A5P0YSN7"/>
<reference evidence="8" key="2">
    <citation type="submission" date="2020-05" db="EMBL/GenBank/DDBJ databases">
        <title>Classification of alakaliphilic streptomycetes isolated from an alkaline soil next to Lonar Crater, India and a proposal for the recognition of Streptomyces alkaliterrae sp. nov.</title>
        <authorList>
            <person name="Golinska P."/>
        </authorList>
    </citation>
    <scope>NUCLEOTIDE SEQUENCE [LARGE SCALE GENOMIC DNA]</scope>
    <source>
        <strain evidence="8">OF8</strain>
    </source>
</reference>
<gene>
    <name evidence="6" type="ORF">FNX44_015690</name>
    <name evidence="5" type="ORF">H3147_00290</name>
</gene>
<sequence>MSAKSALPRTRSLLAAGAAALIAIGGLTACGEEEPTREKNSSSQQDGAKKDAPKEDNNKQMAPGDTASYKNGLKITVSKATAYTPGEFSAGHKSGNKAYTVTISLENTGEKDINAVLVDVNARAGDEGKKADKIFDSENEAENTFDGELLPGKKATATYAFSAPADAKHLDVEVGYFDFSTKAAHWKLPL</sequence>
<dbReference type="Proteomes" id="UP000320857">
    <property type="component" value="Unassembled WGS sequence"/>
</dbReference>
<evidence type="ECO:0000259" key="4">
    <source>
        <dbReference type="Pfam" id="PF11611"/>
    </source>
</evidence>